<name>A0AAD4QTL2_9BILA</name>
<accession>A0AAD4QTL2</accession>
<keyword evidence="4" id="KW-1185">Reference proteome</keyword>
<feature type="transmembrane region" description="Helical" evidence="2">
    <location>
        <begin position="71"/>
        <end position="93"/>
    </location>
</feature>
<evidence type="ECO:0000313" key="4">
    <source>
        <dbReference type="Proteomes" id="UP001201812"/>
    </source>
</evidence>
<organism evidence="3 4">
    <name type="scientific">Ditylenchus destructor</name>
    <dbReference type="NCBI Taxonomy" id="166010"/>
    <lineage>
        <taxon>Eukaryota</taxon>
        <taxon>Metazoa</taxon>
        <taxon>Ecdysozoa</taxon>
        <taxon>Nematoda</taxon>
        <taxon>Chromadorea</taxon>
        <taxon>Rhabditida</taxon>
        <taxon>Tylenchina</taxon>
        <taxon>Tylenchomorpha</taxon>
        <taxon>Sphaerularioidea</taxon>
        <taxon>Anguinidae</taxon>
        <taxon>Anguininae</taxon>
        <taxon>Ditylenchus</taxon>
    </lineage>
</organism>
<gene>
    <name evidence="3" type="ORF">DdX_20481</name>
</gene>
<feature type="transmembrane region" description="Helical" evidence="2">
    <location>
        <begin position="99"/>
        <end position="127"/>
    </location>
</feature>
<dbReference type="AlphaFoldDB" id="A0AAD4QTL2"/>
<dbReference type="EMBL" id="JAKKPZ010000585">
    <property type="protein sequence ID" value="KAI1693774.1"/>
    <property type="molecule type" value="Genomic_DNA"/>
</dbReference>
<protein>
    <submittedName>
        <fullName evidence="3">Uncharacterized protein</fullName>
    </submittedName>
</protein>
<dbReference type="Proteomes" id="UP001201812">
    <property type="component" value="Unassembled WGS sequence"/>
</dbReference>
<comment type="caution">
    <text evidence="3">The sequence shown here is derived from an EMBL/GenBank/DDBJ whole genome shotgun (WGS) entry which is preliminary data.</text>
</comment>
<evidence type="ECO:0000256" key="2">
    <source>
        <dbReference type="SAM" id="Phobius"/>
    </source>
</evidence>
<keyword evidence="2" id="KW-0472">Membrane</keyword>
<keyword evidence="2" id="KW-1133">Transmembrane helix</keyword>
<proteinExistence type="predicted"/>
<evidence type="ECO:0000256" key="1">
    <source>
        <dbReference type="SAM" id="MobiDB-lite"/>
    </source>
</evidence>
<feature type="compositionally biased region" description="Basic and acidic residues" evidence="1">
    <location>
        <begin position="164"/>
        <end position="173"/>
    </location>
</feature>
<sequence length="173" mass="19530">MLRIFATWLHRCRPRRNLPNLDFGGDGDDDNSDSIYTELDDDENEYNGDLAGAIELEREVQKSKNEEHKRFVDPVSVVVISHTVYVGTLPVQACLPVIVLYWMIVGIYGLVFGSFFVLEVVAIGFAIKEGFSSSKKKKKHKKASIGDNFYAGDGYPVTSPSYDDPYKYGHDPW</sequence>
<keyword evidence="2" id="KW-0812">Transmembrane</keyword>
<feature type="region of interest" description="Disordered" evidence="1">
    <location>
        <begin position="140"/>
        <end position="173"/>
    </location>
</feature>
<evidence type="ECO:0000313" key="3">
    <source>
        <dbReference type="EMBL" id="KAI1693774.1"/>
    </source>
</evidence>
<reference evidence="3" key="1">
    <citation type="submission" date="2022-01" db="EMBL/GenBank/DDBJ databases">
        <title>Genome Sequence Resource for Two Populations of Ditylenchus destructor, the Migratory Endoparasitic Phytonematode.</title>
        <authorList>
            <person name="Zhang H."/>
            <person name="Lin R."/>
            <person name="Xie B."/>
        </authorList>
    </citation>
    <scope>NUCLEOTIDE SEQUENCE</scope>
    <source>
        <strain evidence="3">BazhouSP</strain>
    </source>
</reference>